<evidence type="ECO:0000313" key="2">
    <source>
        <dbReference type="Proteomes" id="UP000215002"/>
    </source>
</evidence>
<reference evidence="1 2" key="1">
    <citation type="submission" date="2017-08" db="EMBL/GenBank/DDBJ databases">
        <title>Complete genome sequence of Mucilaginibacter sp. strain BJC16-A31.</title>
        <authorList>
            <consortium name="Henan University of Science and Technology"/>
            <person name="You X."/>
        </authorList>
    </citation>
    <scope>NUCLEOTIDE SEQUENCE [LARGE SCALE GENOMIC DNA]</scope>
    <source>
        <strain evidence="1 2">BJC16-A31</strain>
    </source>
</reference>
<dbReference type="AlphaFoldDB" id="A0A223NSW8"/>
<dbReference type="KEGG" id="muc:MuYL_0874"/>
<keyword evidence="2" id="KW-1185">Reference proteome</keyword>
<dbReference type="EMBL" id="CP022743">
    <property type="protein sequence ID" value="ASU32774.1"/>
    <property type="molecule type" value="Genomic_DNA"/>
</dbReference>
<sequence length="46" mass="5311">MFDFFQKIALSITMQPGLINIFTKICGNIIPVQLKTREDKEPREVS</sequence>
<accession>A0A223NSW8</accession>
<name>A0A223NSW8_9SPHI</name>
<gene>
    <name evidence="1" type="ORF">MuYL_0874</name>
</gene>
<proteinExistence type="predicted"/>
<dbReference type="Proteomes" id="UP000215002">
    <property type="component" value="Chromosome"/>
</dbReference>
<organism evidence="1 2">
    <name type="scientific">Mucilaginibacter xinganensis</name>
    <dbReference type="NCBI Taxonomy" id="1234841"/>
    <lineage>
        <taxon>Bacteria</taxon>
        <taxon>Pseudomonadati</taxon>
        <taxon>Bacteroidota</taxon>
        <taxon>Sphingobacteriia</taxon>
        <taxon>Sphingobacteriales</taxon>
        <taxon>Sphingobacteriaceae</taxon>
        <taxon>Mucilaginibacter</taxon>
    </lineage>
</organism>
<evidence type="ECO:0000313" key="1">
    <source>
        <dbReference type="EMBL" id="ASU32774.1"/>
    </source>
</evidence>
<protein>
    <submittedName>
        <fullName evidence="1">Uncharacterized protein</fullName>
    </submittedName>
</protein>